<evidence type="ECO:0000313" key="3">
    <source>
        <dbReference type="Proteomes" id="UP000499080"/>
    </source>
</evidence>
<gene>
    <name evidence="2" type="ORF">AVEN_229471_1</name>
</gene>
<proteinExistence type="predicted"/>
<evidence type="ECO:0000256" key="1">
    <source>
        <dbReference type="SAM" id="MobiDB-lite"/>
    </source>
</evidence>
<feature type="compositionally biased region" description="Acidic residues" evidence="1">
    <location>
        <begin position="34"/>
        <end position="46"/>
    </location>
</feature>
<dbReference type="EMBL" id="BGPR01005324">
    <property type="protein sequence ID" value="GBN09140.1"/>
    <property type="molecule type" value="Genomic_DNA"/>
</dbReference>
<dbReference type="AlphaFoldDB" id="A0A4Y2L4G2"/>
<feature type="region of interest" description="Disordered" evidence="1">
    <location>
        <begin position="29"/>
        <end position="99"/>
    </location>
</feature>
<accession>A0A4Y2L4G2</accession>
<evidence type="ECO:0000313" key="2">
    <source>
        <dbReference type="EMBL" id="GBN09140.1"/>
    </source>
</evidence>
<keyword evidence="3" id="KW-1185">Reference proteome</keyword>
<comment type="caution">
    <text evidence="2">The sequence shown here is derived from an EMBL/GenBank/DDBJ whole genome shotgun (WGS) entry which is preliminary data.</text>
</comment>
<sequence length="99" mass="10622">MEALTETGSATEIKNSDYLDLLDVPHFLDCGDVRDDDDGHDDDDAHGDDRDDGHDGDRDDDRGGDRDDGRGDVHGDGGVRGGVHDGGDDELLLQAKGFQ</sequence>
<organism evidence="2 3">
    <name type="scientific">Araneus ventricosus</name>
    <name type="common">Orbweaver spider</name>
    <name type="synonym">Epeira ventricosa</name>
    <dbReference type="NCBI Taxonomy" id="182803"/>
    <lineage>
        <taxon>Eukaryota</taxon>
        <taxon>Metazoa</taxon>
        <taxon>Ecdysozoa</taxon>
        <taxon>Arthropoda</taxon>
        <taxon>Chelicerata</taxon>
        <taxon>Arachnida</taxon>
        <taxon>Araneae</taxon>
        <taxon>Araneomorphae</taxon>
        <taxon>Entelegynae</taxon>
        <taxon>Araneoidea</taxon>
        <taxon>Araneidae</taxon>
        <taxon>Araneus</taxon>
    </lineage>
</organism>
<protein>
    <submittedName>
        <fullName evidence="2">Uncharacterized protein</fullName>
    </submittedName>
</protein>
<dbReference type="Proteomes" id="UP000499080">
    <property type="component" value="Unassembled WGS sequence"/>
</dbReference>
<name>A0A4Y2L4G2_ARAVE</name>
<feature type="compositionally biased region" description="Basic and acidic residues" evidence="1">
    <location>
        <begin position="47"/>
        <end position="86"/>
    </location>
</feature>
<reference evidence="2 3" key="1">
    <citation type="journal article" date="2019" name="Sci. Rep.">
        <title>Orb-weaving spider Araneus ventricosus genome elucidates the spidroin gene catalogue.</title>
        <authorList>
            <person name="Kono N."/>
            <person name="Nakamura H."/>
            <person name="Ohtoshi R."/>
            <person name="Moran D.A.P."/>
            <person name="Shinohara A."/>
            <person name="Yoshida Y."/>
            <person name="Fujiwara M."/>
            <person name="Mori M."/>
            <person name="Tomita M."/>
            <person name="Arakawa K."/>
        </authorList>
    </citation>
    <scope>NUCLEOTIDE SEQUENCE [LARGE SCALE GENOMIC DNA]</scope>
</reference>